<proteinExistence type="inferred from homology"/>
<feature type="active site" description="Nucleophile" evidence="5">
    <location>
        <position position="393"/>
    </location>
</feature>
<comment type="similarity">
    <text evidence="5">Belongs to the class I-like SAM-binding methyltransferase superfamily. RNA M5U methyltransferase family.</text>
</comment>
<dbReference type="InterPro" id="IPR012340">
    <property type="entry name" value="NA-bd_OB-fold"/>
</dbReference>
<dbReference type="PROSITE" id="PS01230">
    <property type="entry name" value="TRMA_1"/>
    <property type="match status" value="1"/>
</dbReference>
<keyword evidence="4 5" id="KW-0949">S-adenosyl-L-methionine</keyword>
<organism evidence="8 9">
    <name type="scientific">Adlercreutzia caecimuris</name>
    <dbReference type="NCBI Taxonomy" id="671266"/>
    <lineage>
        <taxon>Bacteria</taxon>
        <taxon>Bacillati</taxon>
        <taxon>Actinomycetota</taxon>
        <taxon>Coriobacteriia</taxon>
        <taxon>Eggerthellales</taxon>
        <taxon>Eggerthellaceae</taxon>
        <taxon>Adlercreutzia</taxon>
    </lineage>
</organism>
<gene>
    <name evidence="8" type="primary">rlmD</name>
    <name evidence="8" type="ORF">E5986_08710</name>
</gene>
<evidence type="ECO:0000256" key="5">
    <source>
        <dbReference type="PROSITE-ProRule" id="PRU01024"/>
    </source>
</evidence>
<evidence type="ECO:0000259" key="7">
    <source>
        <dbReference type="PROSITE" id="PS50926"/>
    </source>
</evidence>
<feature type="binding site" evidence="5">
    <location>
        <position position="273"/>
    </location>
    <ligand>
        <name>S-adenosyl-L-methionine</name>
        <dbReference type="ChEBI" id="CHEBI:59789"/>
    </ligand>
</feature>
<dbReference type="GO" id="GO:0070041">
    <property type="term" value="F:rRNA (uridine-C5-)-methyltransferase activity"/>
    <property type="evidence" value="ECO:0007669"/>
    <property type="project" value="TreeGrafter"/>
</dbReference>
<dbReference type="GO" id="GO:0051539">
    <property type="term" value="F:4 iron, 4 sulfur cluster binding"/>
    <property type="evidence" value="ECO:0007669"/>
    <property type="project" value="UniProtKB-KW"/>
</dbReference>
<evidence type="ECO:0000313" key="8">
    <source>
        <dbReference type="EMBL" id="THG36673.1"/>
    </source>
</evidence>
<evidence type="ECO:0000256" key="1">
    <source>
        <dbReference type="ARBA" id="ARBA00022485"/>
    </source>
</evidence>
<keyword evidence="1" id="KW-0004">4Fe-4S</keyword>
<dbReference type="PROSITE" id="PS01231">
    <property type="entry name" value="TRMA_2"/>
    <property type="match status" value="1"/>
</dbReference>
<dbReference type="Pfam" id="PF01938">
    <property type="entry name" value="TRAM"/>
    <property type="match status" value="1"/>
</dbReference>
<dbReference type="Pfam" id="PF05958">
    <property type="entry name" value="tRNA_U5-meth_tr"/>
    <property type="match status" value="2"/>
</dbReference>
<evidence type="ECO:0000256" key="2">
    <source>
        <dbReference type="ARBA" id="ARBA00022603"/>
    </source>
</evidence>
<dbReference type="PANTHER" id="PTHR11061">
    <property type="entry name" value="RNA M5U METHYLTRANSFERASE"/>
    <property type="match status" value="1"/>
</dbReference>
<dbReference type="EMBL" id="SSTJ01000012">
    <property type="protein sequence ID" value="THG36673.1"/>
    <property type="molecule type" value="Genomic_DNA"/>
</dbReference>
<protein>
    <submittedName>
        <fullName evidence="8">23S rRNA (Uracil(1939)-C(5))-methyltransferase RlmD</fullName>
        <ecNumber evidence="8">2.1.1.190</ecNumber>
    </submittedName>
</protein>
<dbReference type="RefSeq" id="WP_136435161.1">
    <property type="nucleotide sequence ID" value="NZ_CAJTDR010000016.1"/>
</dbReference>
<keyword evidence="1" id="KW-0411">Iron-sulfur</keyword>
<dbReference type="Gene3D" id="3.40.50.150">
    <property type="entry name" value="Vaccinia Virus protein VP39"/>
    <property type="match status" value="1"/>
</dbReference>
<evidence type="ECO:0000313" key="9">
    <source>
        <dbReference type="Proteomes" id="UP000308978"/>
    </source>
</evidence>
<dbReference type="Gene3D" id="2.40.50.1070">
    <property type="match status" value="1"/>
</dbReference>
<evidence type="ECO:0000256" key="6">
    <source>
        <dbReference type="PROSITE-ProRule" id="PRU10015"/>
    </source>
</evidence>
<dbReference type="InterPro" id="IPR010280">
    <property type="entry name" value="U5_MeTrfase_fam"/>
</dbReference>
<dbReference type="AlphaFoldDB" id="A0A4S4G0I9"/>
<accession>A0A4S4G0I9</accession>
<keyword evidence="1" id="KW-0408">Iron</keyword>
<sequence length="438" mass="46165">MTETVRIDRMSYGSAAVGRLADGKTVFVEGAAPGDVVEVDLVEDKPRFARGRVATVVEPSPARVDAPCAAGCGGCPWAHLSYAAQLDAKRANVVDALVRTGRLERERAEGLVAPCVPSKREWGYRNKLELACGADAAGRLVLGMRPEGGEAVVPLDSCPLANRLIAGAPKALRGALRFLAGNEDLGIFRVGVRGSLRTKDVEIALWTPPSAFPRAQAAKLLASACKNTSLVRVLAEPGRARKVKKVEALSGKGCWEEELAGERFLTSAPSFFQVNTAQAEKLIALVQEGLGIACGDYVADLYAGGGTFSVPLAAAGADVVAVEAAASSVRDLRRNAERAGVEIEVVGGDAARELPELGELDALVVDPPRAGLADGVVESIAEAGPRQVAYVSCDPQTWARDVARFEGAGYRLAAATPVDLFPQTYHVEVVSIFERRAR</sequence>
<dbReference type="SUPFAM" id="SSF50249">
    <property type="entry name" value="Nucleic acid-binding proteins"/>
    <property type="match status" value="1"/>
</dbReference>
<dbReference type="PROSITE" id="PS50926">
    <property type="entry name" value="TRAM"/>
    <property type="match status" value="1"/>
</dbReference>
<dbReference type="InterPro" id="IPR029063">
    <property type="entry name" value="SAM-dependent_MTases_sf"/>
</dbReference>
<dbReference type="InterPro" id="IPR030390">
    <property type="entry name" value="MeTrfase_TrmA_AS"/>
</dbReference>
<keyword evidence="2 5" id="KW-0489">Methyltransferase</keyword>
<keyword evidence="3 5" id="KW-0808">Transferase</keyword>
<dbReference type="InterPro" id="IPR002792">
    <property type="entry name" value="TRAM_dom"/>
</dbReference>
<feature type="binding site" evidence="5">
    <location>
        <position position="302"/>
    </location>
    <ligand>
        <name>S-adenosyl-L-methionine</name>
        <dbReference type="ChEBI" id="CHEBI:59789"/>
    </ligand>
</feature>
<feature type="domain" description="TRAM" evidence="7">
    <location>
        <begin position="1"/>
        <end position="55"/>
    </location>
</feature>
<name>A0A4S4G0I9_9ACTN</name>
<dbReference type="PROSITE" id="PS51687">
    <property type="entry name" value="SAM_MT_RNA_M5U"/>
    <property type="match status" value="1"/>
</dbReference>
<evidence type="ECO:0000256" key="3">
    <source>
        <dbReference type="ARBA" id="ARBA00022679"/>
    </source>
</evidence>
<reference evidence="8 9" key="1">
    <citation type="submission" date="2019-04" db="EMBL/GenBank/DDBJ databases">
        <title>Microbes associate with the intestines of laboratory mice.</title>
        <authorList>
            <person name="Navarre W."/>
            <person name="Wong E."/>
            <person name="Huang K.C."/>
            <person name="Tropini C."/>
            <person name="Ng K."/>
            <person name="Yu B."/>
        </authorList>
    </citation>
    <scope>NUCLEOTIDE SEQUENCE [LARGE SCALE GENOMIC DNA]</scope>
    <source>
        <strain evidence="8 9">NM80_B27</strain>
    </source>
</reference>
<feature type="binding site" evidence="5">
    <location>
        <position position="323"/>
    </location>
    <ligand>
        <name>S-adenosyl-L-methionine</name>
        <dbReference type="ChEBI" id="CHEBI:59789"/>
    </ligand>
</feature>
<dbReference type="PANTHER" id="PTHR11061:SF49">
    <property type="entry name" value="23S RRNA (URACIL(1939)-C(5))-METHYLTRANSFERASE RLMD"/>
    <property type="match status" value="1"/>
</dbReference>
<dbReference type="Proteomes" id="UP000308978">
    <property type="component" value="Unassembled WGS sequence"/>
</dbReference>
<dbReference type="EC" id="2.1.1.190" evidence="8"/>
<dbReference type="GO" id="GO:0070475">
    <property type="term" value="P:rRNA base methylation"/>
    <property type="evidence" value="ECO:0007669"/>
    <property type="project" value="TreeGrafter"/>
</dbReference>
<feature type="active site" evidence="6">
    <location>
        <position position="393"/>
    </location>
</feature>
<dbReference type="SUPFAM" id="SSF53335">
    <property type="entry name" value="S-adenosyl-L-methionine-dependent methyltransferases"/>
    <property type="match status" value="1"/>
</dbReference>
<dbReference type="InterPro" id="IPR030391">
    <property type="entry name" value="MeTrfase_TrmA_CS"/>
</dbReference>
<evidence type="ECO:0000256" key="4">
    <source>
        <dbReference type="ARBA" id="ARBA00022691"/>
    </source>
</evidence>
<dbReference type="NCBIfam" id="TIGR00479">
    <property type="entry name" value="rumA"/>
    <property type="match status" value="1"/>
</dbReference>
<keyword evidence="1" id="KW-0479">Metal-binding</keyword>
<feature type="binding site" evidence="5">
    <location>
        <position position="366"/>
    </location>
    <ligand>
        <name>S-adenosyl-L-methionine</name>
        <dbReference type="ChEBI" id="CHEBI:59789"/>
    </ligand>
</feature>
<comment type="caution">
    <text evidence="8">The sequence shown here is derived from an EMBL/GenBank/DDBJ whole genome shotgun (WGS) entry which is preliminary data.</text>
</comment>
<dbReference type="Gene3D" id="2.40.50.140">
    <property type="entry name" value="Nucleic acid-binding proteins"/>
    <property type="match status" value="1"/>
</dbReference>